<evidence type="ECO:0000256" key="1">
    <source>
        <dbReference type="SAM" id="MobiDB-lite"/>
    </source>
</evidence>
<proteinExistence type="predicted"/>
<evidence type="ECO:0000313" key="3">
    <source>
        <dbReference type="EMBL" id="MCG4610770.1"/>
    </source>
</evidence>
<feature type="region of interest" description="Disordered" evidence="1">
    <location>
        <begin position="64"/>
        <end position="90"/>
    </location>
</feature>
<keyword evidence="2" id="KW-1133">Transmembrane helix</keyword>
<feature type="transmembrane region" description="Helical" evidence="2">
    <location>
        <begin position="31"/>
        <end position="55"/>
    </location>
</feature>
<evidence type="ECO:0000256" key="2">
    <source>
        <dbReference type="SAM" id="Phobius"/>
    </source>
</evidence>
<name>A0ABS9MIY9_9FIRM</name>
<sequence>MSDHKLAFIFFEIGMIFCVVAMILGPVGVEIWSVACSVVAIILACMGIYLAFCSWNEVPPVRKKTAPGGGESLPNQGESEESAQMETVEPLHMPLEDDSFSADTSMEHPEAENK</sequence>
<evidence type="ECO:0000313" key="4">
    <source>
        <dbReference type="Proteomes" id="UP001298681"/>
    </source>
</evidence>
<keyword evidence="4" id="KW-1185">Reference proteome</keyword>
<feature type="compositionally biased region" description="Basic and acidic residues" evidence="1">
    <location>
        <begin position="105"/>
        <end position="114"/>
    </location>
</feature>
<feature type="transmembrane region" description="Helical" evidence="2">
    <location>
        <begin position="7"/>
        <end position="25"/>
    </location>
</feature>
<comment type="caution">
    <text evidence="3">The sequence shown here is derived from an EMBL/GenBank/DDBJ whole genome shotgun (WGS) entry which is preliminary data.</text>
</comment>
<keyword evidence="2" id="KW-0812">Transmembrane</keyword>
<dbReference type="EMBL" id="JAKNHQ010000008">
    <property type="protein sequence ID" value="MCG4610770.1"/>
    <property type="molecule type" value="Genomic_DNA"/>
</dbReference>
<gene>
    <name evidence="3" type="ORF">L0P57_07460</name>
</gene>
<protein>
    <submittedName>
        <fullName evidence="3">Uncharacterized protein</fullName>
    </submittedName>
</protein>
<accession>A0ABS9MIY9</accession>
<organism evidence="3 4">
    <name type="scientific">Anaeromassilibacillus senegalensis</name>
    <dbReference type="NCBI Taxonomy" id="1673717"/>
    <lineage>
        <taxon>Bacteria</taxon>
        <taxon>Bacillati</taxon>
        <taxon>Bacillota</taxon>
        <taxon>Clostridia</taxon>
        <taxon>Eubacteriales</taxon>
        <taxon>Acutalibacteraceae</taxon>
        <taxon>Anaeromassilibacillus</taxon>
    </lineage>
</organism>
<reference evidence="3 4" key="1">
    <citation type="submission" date="2022-01" db="EMBL/GenBank/DDBJ databases">
        <title>Collection of gut derived symbiotic bacterial strains cultured from healthy donors.</title>
        <authorList>
            <person name="Lin H."/>
            <person name="Kohout C."/>
            <person name="Waligurski E."/>
            <person name="Pamer E.G."/>
        </authorList>
    </citation>
    <scope>NUCLEOTIDE SEQUENCE [LARGE SCALE GENOMIC DNA]</scope>
    <source>
        <strain evidence="3 4">DFI.7.58</strain>
    </source>
</reference>
<dbReference type="RefSeq" id="WP_191362324.1">
    <property type="nucleotide sequence ID" value="NZ_JAKNHQ010000008.1"/>
</dbReference>
<feature type="region of interest" description="Disordered" evidence="1">
    <location>
        <begin position="95"/>
        <end position="114"/>
    </location>
</feature>
<dbReference type="Proteomes" id="UP001298681">
    <property type="component" value="Unassembled WGS sequence"/>
</dbReference>
<keyword evidence="2" id="KW-0472">Membrane</keyword>